<accession>J0NH58</accession>
<organism evidence="1 2">
    <name type="scientific">Schaalia georgiae F0490</name>
    <dbReference type="NCBI Taxonomy" id="1125717"/>
    <lineage>
        <taxon>Bacteria</taxon>
        <taxon>Bacillati</taxon>
        <taxon>Actinomycetota</taxon>
        <taxon>Actinomycetes</taxon>
        <taxon>Actinomycetales</taxon>
        <taxon>Actinomycetaceae</taxon>
        <taxon>Schaalia</taxon>
    </lineage>
</organism>
<evidence type="ECO:0000313" key="2">
    <source>
        <dbReference type="Proteomes" id="UP000004578"/>
    </source>
</evidence>
<reference evidence="1 2" key="1">
    <citation type="submission" date="2012-05" db="EMBL/GenBank/DDBJ databases">
        <authorList>
            <person name="Harkins D.M."/>
            <person name="Madupu R."/>
            <person name="Durkin A.S."/>
            <person name="Torralba M."/>
            <person name="Methe B."/>
            <person name="Sutton G.G."/>
            <person name="Nelson K.E."/>
        </authorList>
    </citation>
    <scope>NUCLEOTIDE SEQUENCE [LARGE SCALE GENOMIC DNA]</scope>
    <source>
        <strain evidence="1 2">F0490</strain>
    </source>
</reference>
<dbReference type="OrthoDB" id="3682124at2"/>
<name>J0NH58_9ACTO</name>
<dbReference type="Proteomes" id="UP000004578">
    <property type="component" value="Unassembled WGS sequence"/>
</dbReference>
<sequence>MGLDAVVPCRCFEDGLLADPPAGIGELVRTPYGELAVRAFEEEGLNDQTAASFSPGAQDALRRFNEWAKAPCAHKWGYAWAEQIGNWAMVREFRSLVGLLGGRARYPHLDALLPSDNEGCLAVDRMPAVRAELEDFYARVMEAQAWALVADGYDAPLFYCVDADISWWRSYRTPEGADVGVLMDSDAVVFIEDGGTGIATRRFVQVWEEPSDQSNERPVRIEFLDRRGTVHLPSPLVHGQRDRVECRVEARTAPFLDDGEYWAGKRLMEGIDAALAVGQPMYWR</sequence>
<keyword evidence="2" id="KW-1185">Reference proteome</keyword>
<dbReference type="PATRIC" id="fig|1125717.3.peg.883"/>
<dbReference type="EMBL" id="AKFS01000135">
    <property type="protein sequence ID" value="EJF46434.1"/>
    <property type="molecule type" value="Genomic_DNA"/>
</dbReference>
<proteinExistence type="predicted"/>
<evidence type="ECO:0000313" key="1">
    <source>
        <dbReference type="EMBL" id="EJF46434.1"/>
    </source>
</evidence>
<comment type="caution">
    <text evidence="1">The sequence shown here is derived from an EMBL/GenBank/DDBJ whole genome shotgun (WGS) entry which is preliminary data.</text>
</comment>
<dbReference type="AlphaFoldDB" id="J0NH58"/>
<gene>
    <name evidence="1" type="ORF">HMPREF1317_1730</name>
</gene>
<protein>
    <submittedName>
        <fullName evidence="1">Uncharacterized protein</fullName>
    </submittedName>
</protein>
<dbReference type="RefSeq" id="WP_005869543.1">
    <property type="nucleotide sequence ID" value="NZ_AKFS01000135.1"/>
</dbReference>